<dbReference type="EMBL" id="VUJU01000932">
    <property type="protein sequence ID" value="KAF0767602.1"/>
    <property type="molecule type" value="Genomic_DNA"/>
</dbReference>
<dbReference type="AlphaFoldDB" id="A0A6G0Z9S5"/>
<dbReference type="Proteomes" id="UP000478052">
    <property type="component" value="Unassembled WGS sequence"/>
</dbReference>
<feature type="non-terminal residue" evidence="1">
    <location>
        <position position="73"/>
    </location>
</feature>
<evidence type="ECO:0000313" key="1">
    <source>
        <dbReference type="EMBL" id="KAF0767602.1"/>
    </source>
</evidence>
<gene>
    <name evidence="1" type="ORF">FWK35_00012735</name>
</gene>
<reference evidence="1 2" key="1">
    <citation type="submission" date="2019-08" db="EMBL/GenBank/DDBJ databases">
        <title>Whole genome of Aphis craccivora.</title>
        <authorList>
            <person name="Voronova N.V."/>
            <person name="Shulinski R.S."/>
            <person name="Bandarenka Y.V."/>
            <person name="Zhorov D.G."/>
            <person name="Warner D."/>
        </authorList>
    </citation>
    <scope>NUCLEOTIDE SEQUENCE [LARGE SCALE GENOMIC DNA]</scope>
    <source>
        <strain evidence="1">180601</strain>
        <tissue evidence="1">Whole Body</tissue>
    </source>
</reference>
<evidence type="ECO:0000313" key="2">
    <source>
        <dbReference type="Proteomes" id="UP000478052"/>
    </source>
</evidence>
<keyword evidence="2" id="KW-1185">Reference proteome</keyword>
<accession>A0A6G0Z9S5</accession>
<name>A0A6G0Z9S5_APHCR</name>
<sequence length="73" mass="8193">MDYNNGLYFIEHYKDVTYTSIDFLKSEMIVAKNCLARIKENFDIDDIKQVVTEGVGTDAVGTFAVGTFCVPFA</sequence>
<organism evidence="1 2">
    <name type="scientific">Aphis craccivora</name>
    <name type="common">Cowpea aphid</name>
    <dbReference type="NCBI Taxonomy" id="307492"/>
    <lineage>
        <taxon>Eukaryota</taxon>
        <taxon>Metazoa</taxon>
        <taxon>Ecdysozoa</taxon>
        <taxon>Arthropoda</taxon>
        <taxon>Hexapoda</taxon>
        <taxon>Insecta</taxon>
        <taxon>Pterygota</taxon>
        <taxon>Neoptera</taxon>
        <taxon>Paraneoptera</taxon>
        <taxon>Hemiptera</taxon>
        <taxon>Sternorrhyncha</taxon>
        <taxon>Aphidomorpha</taxon>
        <taxon>Aphidoidea</taxon>
        <taxon>Aphididae</taxon>
        <taxon>Aphidini</taxon>
        <taxon>Aphis</taxon>
        <taxon>Aphis</taxon>
    </lineage>
</organism>
<comment type="caution">
    <text evidence="1">The sequence shown here is derived from an EMBL/GenBank/DDBJ whole genome shotgun (WGS) entry which is preliminary data.</text>
</comment>
<protein>
    <submittedName>
        <fullName evidence="1">Zinc finger MYM-type protein 1-like</fullName>
    </submittedName>
</protein>
<proteinExistence type="predicted"/>